<dbReference type="CDD" id="cd09972">
    <property type="entry name" value="LOTUS_TDRD_OSKAR"/>
    <property type="match status" value="1"/>
</dbReference>
<evidence type="ECO:0000256" key="4">
    <source>
        <dbReference type="ARBA" id="ARBA00022871"/>
    </source>
</evidence>
<feature type="compositionally biased region" description="Low complexity" evidence="5">
    <location>
        <begin position="948"/>
        <end position="962"/>
    </location>
</feature>
<feature type="region of interest" description="Disordered" evidence="5">
    <location>
        <begin position="935"/>
        <end position="981"/>
    </location>
</feature>
<dbReference type="PROSITE" id="PS51644">
    <property type="entry name" value="HTH_OST"/>
    <property type="match status" value="1"/>
</dbReference>
<dbReference type="GeneID" id="101864166"/>
<feature type="domain" description="Tudor" evidence="6">
    <location>
        <begin position="1515"/>
        <end position="1574"/>
    </location>
</feature>
<organism evidence="8 9">
    <name type="scientific">Aplysia californica</name>
    <name type="common">California sea hare</name>
    <dbReference type="NCBI Taxonomy" id="6500"/>
    <lineage>
        <taxon>Eukaryota</taxon>
        <taxon>Metazoa</taxon>
        <taxon>Spiralia</taxon>
        <taxon>Lophotrochozoa</taxon>
        <taxon>Mollusca</taxon>
        <taxon>Gastropoda</taxon>
        <taxon>Heterobranchia</taxon>
        <taxon>Euthyneura</taxon>
        <taxon>Tectipleura</taxon>
        <taxon>Aplysiida</taxon>
        <taxon>Aplysioidea</taxon>
        <taxon>Aplysiidae</taxon>
        <taxon>Aplysia</taxon>
    </lineage>
</organism>
<feature type="domain" description="Tudor" evidence="6">
    <location>
        <begin position="1049"/>
        <end position="1109"/>
    </location>
</feature>
<comment type="subcellular location">
    <subcellularLocation>
        <location evidence="1">Cytoplasm</location>
    </subcellularLocation>
</comment>
<keyword evidence="2" id="KW-0963">Cytoplasm</keyword>
<dbReference type="SUPFAM" id="SSF63748">
    <property type="entry name" value="Tudor/PWWP/MBT"/>
    <property type="match status" value="3"/>
</dbReference>
<dbReference type="SMART" id="SM00333">
    <property type="entry name" value="TUDOR"/>
    <property type="match status" value="3"/>
</dbReference>
<dbReference type="Proteomes" id="UP000694888">
    <property type="component" value="Unplaced"/>
</dbReference>
<dbReference type="InterPro" id="IPR002999">
    <property type="entry name" value="Tudor"/>
</dbReference>
<feature type="compositionally biased region" description="Polar residues" evidence="5">
    <location>
        <begin position="1380"/>
        <end position="1392"/>
    </location>
</feature>
<feature type="region of interest" description="Disordered" evidence="5">
    <location>
        <begin position="1302"/>
        <end position="1438"/>
    </location>
</feature>
<keyword evidence="8" id="KW-1185">Reference proteome</keyword>
<dbReference type="Pfam" id="PF12872">
    <property type="entry name" value="OST-HTH"/>
    <property type="match status" value="1"/>
</dbReference>
<feature type="compositionally biased region" description="Polar residues" evidence="5">
    <location>
        <begin position="320"/>
        <end position="338"/>
    </location>
</feature>
<keyword evidence="4" id="KW-0221">Differentiation</keyword>
<gene>
    <name evidence="9" type="primary">LOC101864166</name>
</gene>
<evidence type="ECO:0000256" key="2">
    <source>
        <dbReference type="ARBA" id="ARBA00022490"/>
    </source>
</evidence>
<dbReference type="PANTHER" id="PTHR22948:SF29">
    <property type="entry name" value="FI02030P-RELATED"/>
    <property type="match status" value="1"/>
</dbReference>
<evidence type="ECO:0000256" key="5">
    <source>
        <dbReference type="SAM" id="MobiDB-lite"/>
    </source>
</evidence>
<keyword evidence="4" id="KW-0744">Spermatogenesis</keyword>
<feature type="compositionally biased region" description="Low complexity" evidence="5">
    <location>
        <begin position="1302"/>
        <end position="1333"/>
    </location>
</feature>
<feature type="compositionally biased region" description="Basic and acidic residues" evidence="5">
    <location>
        <begin position="1344"/>
        <end position="1356"/>
    </location>
</feature>
<feature type="compositionally biased region" description="Gly residues" evidence="5">
    <location>
        <begin position="116"/>
        <end position="133"/>
    </location>
</feature>
<protein>
    <submittedName>
        <fullName evidence="9">Uncharacterized protein LOC101864166</fullName>
    </submittedName>
</protein>
<evidence type="ECO:0000313" key="8">
    <source>
        <dbReference type="Proteomes" id="UP000694888"/>
    </source>
</evidence>
<feature type="compositionally biased region" description="Basic residues" evidence="5">
    <location>
        <begin position="102"/>
        <end position="115"/>
    </location>
</feature>
<feature type="compositionally biased region" description="Low complexity" evidence="5">
    <location>
        <begin position="541"/>
        <end position="550"/>
    </location>
</feature>
<evidence type="ECO:0000313" key="9">
    <source>
        <dbReference type="RefSeq" id="XP_035827122.1"/>
    </source>
</evidence>
<dbReference type="InterPro" id="IPR035437">
    <property type="entry name" value="SNase_OB-fold_sf"/>
</dbReference>
<dbReference type="Gene3D" id="2.30.30.140">
    <property type="match status" value="3"/>
</dbReference>
<feature type="region of interest" description="Disordered" evidence="5">
    <location>
        <begin position="312"/>
        <end position="402"/>
    </location>
</feature>
<feature type="region of interest" description="Disordered" evidence="5">
    <location>
        <begin position="534"/>
        <end position="573"/>
    </location>
</feature>
<evidence type="ECO:0000259" key="6">
    <source>
        <dbReference type="PROSITE" id="PS50304"/>
    </source>
</evidence>
<dbReference type="Gene3D" id="2.40.50.90">
    <property type="match status" value="2"/>
</dbReference>
<evidence type="ECO:0000256" key="1">
    <source>
        <dbReference type="ARBA" id="ARBA00004496"/>
    </source>
</evidence>
<dbReference type="PANTHER" id="PTHR22948">
    <property type="entry name" value="TUDOR DOMAIN CONTAINING PROTEIN"/>
    <property type="match status" value="1"/>
</dbReference>
<dbReference type="PROSITE" id="PS50304">
    <property type="entry name" value="TUDOR"/>
    <property type="match status" value="3"/>
</dbReference>
<dbReference type="InterPro" id="IPR050621">
    <property type="entry name" value="Tudor_domain_containing"/>
</dbReference>
<feature type="region of interest" description="Disordered" evidence="5">
    <location>
        <begin position="1624"/>
        <end position="1646"/>
    </location>
</feature>
<dbReference type="InterPro" id="IPR025605">
    <property type="entry name" value="OST-HTH/LOTUS_dom"/>
</dbReference>
<proteinExistence type="predicted"/>
<evidence type="ECO:0000256" key="3">
    <source>
        <dbReference type="ARBA" id="ARBA00022737"/>
    </source>
</evidence>
<dbReference type="Pfam" id="PF00567">
    <property type="entry name" value="TUDOR"/>
    <property type="match status" value="3"/>
</dbReference>
<dbReference type="InterPro" id="IPR041966">
    <property type="entry name" value="LOTUS-like"/>
</dbReference>
<sequence length="1688" mass="184830">MLSTESQRASALDQVKRELRSILLSAKLGVALDEIQKDYEMLSCSRLPYRDLGFKDVQSFMRSIPDVAVEVRNPNGDTVYKAVCDESTAHIQKLVSNQRTVTKKKSKFVRGRGRGRGAAGGGFVRGRGGMTRGGGDRGRGGRGGSTHFPLNKPRLPKGHVSTRGGRLPSFSTMSSLGATDVRTKMNQQERERSSRESSSTATVSKSSIAFAFKKLETYDTSHGSSDFSSSWDVRNRRPVLGARDNGQADTSYDRWEGDAENNELNKENLCTDMVNLKIGVSKNGQRVISTESEDHAPPPGGQTRDLRAFLNEKRSRHQSAESQSSETLQDTWARTSTEGRGGWGSSRARGKGKRQGVASHMAFKQDIPPRFARQQQNGDGGSKVQAAVRTDPLTPRRTHRDENTDEGTVLYIIDNDNWEPPENGELYLRTFRDYFAQRGQRPPDIDIVTGKAHKRAGFYGRLRWNDQLYYPLEILRTEEEARQNAARSFCIENKIPLLGSKEDSKKSSSVLGDMSRETPVANFTPPWLAQSGLQSLVQTESSPTSATAQPSPSPSPSPARSRTTVEPLSPAEVPVSGPWYAAAGLSNDELEGRGAAAGGSSDQRSSGTGGCTAEVMEKLFKLLTESGLWARAIPQLYEQTYGESLGFQLTPESLEPWSDFFNVEQPITGRAVIYPILSAADKLPSLMKTTDTVSPAPNMPSLVPVPQLRLPAIGNELTVLFSFAYSAEELYLQSAESEDLVYQVDEILGQKCPNLPIADAKDVGVGGLVAAHYEGGWYRARVDAVQPDVVRVYFIDYGNREQVSLTSLRGIPHEDLVLRTQPLAWPCALRKPKNLQGPWLPNTYDILSKISETTTFVARILCHSGSSCVVDLILPQGQLVNSMLVKQEGPSQQVTSSSTVVSAAELGQQQQQQQQQETGVKEISAGTASSTVQAVTADHNRPDSDQKSNSSSCGSRRSSVISHTSTGSKSKVFADDPEPLEVPEDEDFAVYVCTVLTESSVLVRVIDAEYSDKLDDLEQQIREKFDSWPKPVEVKKTNVYACMLEMEEEEEEGTEDGEQEEEKTKYYRARVLAENKEEKTVDIYLPDHGQQEVVSRHQLREIDPKLNSSLSYQAVLANLHGLDSIPEGQRVVAAEALIHLTLTEATTFMAVRKNLENLNVGGASTVDKVLISRVRKIMSCLPAVSAETVAAVYQDVFGTPLDNVEEIIKHIPGYGFWKEGLEVELVDTSLEEDRNINRMVLDVVKAVQEQEASCPGGDPRQVLREMLGSGSLSLADTADSGDACEGAVSQVPLYASGPLSISSGSSGLNQQQQQHSGMPTVVPSPRPSLTSSPAPTPPSGGDEAQQRLDRVKDYVREQAPPPPSSPQATPGSKPKPRSAYTWTNPKLKQQPQGGAATPDYGATAWSHNVDAPTSPGLNGGPPGMRAITGNHSGQQVGSPPFDTTALPIMADSECGHLPSLPRFWEYAVQEFHEVFVLHAESPSSFVTVPSEVRKALVNMQAEMEAYFNSTPSHPLTRLSHKCLYAVRKDSMWHRAVFRKQLNPGGIQVYYPDHGMYDIVQSPLLFELPAQFYALPFLAHQMILGAIVPNTQDWSEASKFFFISRVLNKNIFAFIRRDLSLISEQDKAGAPSTDNTPTTPAATDGELSIPKPITVQLVDTTGEEDEVIDDLMCQSGYARRPGDPPVVQN</sequence>
<keyword evidence="3" id="KW-0677">Repeat</keyword>
<dbReference type="Gene3D" id="3.30.420.610">
    <property type="entry name" value="LOTUS domain-like"/>
    <property type="match status" value="2"/>
</dbReference>
<accession>A0ABM1VXH9</accession>
<feature type="domain" description="HTH OST-type" evidence="7">
    <location>
        <begin position="11"/>
        <end position="84"/>
    </location>
</feature>
<feature type="compositionally biased region" description="Low complexity" evidence="5">
    <location>
        <begin position="1629"/>
        <end position="1642"/>
    </location>
</feature>
<dbReference type="RefSeq" id="XP_035827122.1">
    <property type="nucleotide sequence ID" value="XM_035971229.1"/>
</dbReference>
<dbReference type="CDD" id="cd20379">
    <property type="entry name" value="Tudor_dTUD-like"/>
    <property type="match status" value="1"/>
</dbReference>
<feature type="compositionally biased region" description="Basic and acidic residues" evidence="5">
    <location>
        <begin position="181"/>
        <end position="195"/>
    </location>
</feature>
<evidence type="ECO:0000259" key="7">
    <source>
        <dbReference type="PROSITE" id="PS51644"/>
    </source>
</evidence>
<feature type="region of interest" description="Disordered" evidence="5">
    <location>
        <begin position="102"/>
        <end position="203"/>
    </location>
</feature>
<name>A0ABM1VXH9_APLCA</name>
<feature type="domain" description="Tudor" evidence="6">
    <location>
        <begin position="760"/>
        <end position="818"/>
    </location>
</feature>
<reference evidence="9" key="1">
    <citation type="submission" date="2025-08" db="UniProtKB">
        <authorList>
            <consortium name="RefSeq"/>
        </authorList>
    </citation>
    <scope>IDENTIFICATION</scope>
</reference>
<feature type="region of interest" description="Disordered" evidence="5">
    <location>
        <begin position="591"/>
        <end position="610"/>
    </location>
</feature>